<feature type="transmembrane region" description="Helical" evidence="2">
    <location>
        <begin position="88"/>
        <end position="109"/>
    </location>
</feature>
<evidence type="ECO:0000313" key="4">
    <source>
        <dbReference type="EMBL" id="TEB24596.1"/>
    </source>
</evidence>
<dbReference type="PANTHER" id="PTHR40465:SF1">
    <property type="entry name" value="DUF6534 DOMAIN-CONTAINING PROTEIN"/>
    <property type="match status" value="1"/>
</dbReference>
<dbReference type="Proteomes" id="UP000298030">
    <property type="component" value="Unassembled WGS sequence"/>
</dbReference>
<reference evidence="4 5" key="1">
    <citation type="journal article" date="2019" name="Nat. Ecol. Evol.">
        <title>Megaphylogeny resolves global patterns of mushroom evolution.</title>
        <authorList>
            <person name="Varga T."/>
            <person name="Krizsan K."/>
            <person name="Foldi C."/>
            <person name="Dima B."/>
            <person name="Sanchez-Garcia M."/>
            <person name="Sanchez-Ramirez S."/>
            <person name="Szollosi G.J."/>
            <person name="Szarkandi J.G."/>
            <person name="Papp V."/>
            <person name="Albert L."/>
            <person name="Andreopoulos W."/>
            <person name="Angelini C."/>
            <person name="Antonin V."/>
            <person name="Barry K.W."/>
            <person name="Bougher N.L."/>
            <person name="Buchanan P."/>
            <person name="Buyck B."/>
            <person name="Bense V."/>
            <person name="Catcheside P."/>
            <person name="Chovatia M."/>
            <person name="Cooper J."/>
            <person name="Damon W."/>
            <person name="Desjardin D."/>
            <person name="Finy P."/>
            <person name="Geml J."/>
            <person name="Haridas S."/>
            <person name="Hughes K."/>
            <person name="Justo A."/>
            <person name="Karasinski D."/>
            <person name="Kautmanova I."/>
            <person name="Kiss B."/>
            <person name="Kocsube S."/>
            <person name="Kotiranta H."/>
            <person name="LaButti K.M."/>
            <person name="Lechner B.E."/>
            <person name="Liimatainen K."/>
            <person name="Lipzen A."/>
            <person name="Lukacs Z."/>
            <person name="Mihaltcheva S."/>
            <person name="Morgado L.N."/>
            <person name="Niskanen T."/>
            <person name="Noordeloos M.E."/>
            <person name="Ohm R.A."/>
            <person name="Ortiz-Santana B."/>
            <person name="Ovrebo C."/>
            <person name="Racz N."/>
            <person name="Riley R."/>
            <person name="Savchenko A."/>
            <person name="Shiryaev A."/>
            <person name="Soop K."/>
            <person name="Spirin V."/>
            <person name="Szebenyi C."/>
            <person name="Tomsovsky M."/>
            <person name="Tulloss R.E."/>
            <person name="Uehling J."/>
            <person name="Grigoriev I.V."/>
            <person name="Vagvolgyi C."/>
            <person name="Papp T."/>
            <person name="Martin F.M."/>
            <person name="Miettinen O."/>
            <person name="Hibbett D.S."/>
            <person name="Nagy L.G."/>
        </authorList>
    </citation>
    <scope>NUCLEOTIDE SEQUENCE [LARGE SCALE GENOMIC DNA]</scope>
    <source>
        <strain evidence="4 5">FP101781</strain>
    </source>
</reference>
<feature type="domain" description="DUF6534" evidence="3">
    <location>
        <begin position="163"/>
        <end position="249"/>
    </location>
</feature>
<organism evidence="4 5">
    <name type="scientific">Coprinellus micaceus</name>
    <name type="common">Glistening ink-cap mushroom</name>
    <name type="synonym">Coprinus micaceus</name>
    <dbReference type="NCBI Taxonomy" id="71717"/>
    <lineage>
        <taxon>Eukaryota</taxon>
        <taxon>Fungi</taxon>
        <taxon>Dikarya</taxon>
        <taxon>Basidiomycota</taxon>
        <taxon>Agaricomycotina</taxon>
        <taxon>Agaricomycetes</taxon>
        <taxon>Agaricomycetidae</taxon>
        <taxon>Agaricales</taxon>
        <taxon>Agaricineae</taxon>
        <taxon>Psathyrellaceae</taxon>
        <taxon>Coprinellus</taxon>
    </lineage>
</organism>
<comment type="caution">
    <text evidence="4">The sequence shown here is derived from an EMBL/GenBank/DDBJ whole genome shotgun (WGS) entry which is preliminary data.</text>
</comment>
<gene>
    <name evidence="4" type="ORF">FA13DRAFT_1797137</name>
</gene>
<name>A0A4Y7SRV4_COPMI</name>
<dbReference type="EMBL" id="QPFP01000065">
    <property type="protein sequence ID" value="TEB24596.1"/>
    <property type="molecule type" value="Genomic_DNA"/>
</dbReference>
<dbReference type="InterPro" id="IPR045339">
    <property type="entry name" value="DUF6534"/>
</dbReference>
<dbReference type="AlphaFoldDB" id="A0A4Y7SRV4"/>
<keyword evidence="5" id="KW-1185">Reference proteome</keyword>
<keyword evidence="2" id="KW-1133">Transmembrane helix</keyword>
<evidence type="ECO:0000259" key="3">
    <source>
        <dbReference type="Pfam" id="PF20152"/>
    </source>
</evidence>
<dbReference type="STRING" id="71717.A0A4Y7SRV4"/>
<evidence type="ECO:0000313" key="5">
    <source>
        <dbReference type="Proteomes" id="UP000298030"/>
    </source>
</evidence>
<feature type="transmembrane region" description="Helical" evidence="2">
    <location>
        <begin position="45"/>
        <end position="68"/>
    </location>
</feature>
<dbReference type="OrthoDB" id="3262409at2759"/>
<dbReference type="Pfam" id="PF20152">
    <property type="entry name" value="DUF6534"/>
    <property type="match status" value="1"/>
</dbReference>
<protein>
    <recommendedName>
        <fullName evidence="3">DUF6534 domain-containing protein</fullName>
    </recommendedName>
</protein>
<accession>A0A4Y7SRV4</accession>
<feature type="transmembrane region" description="Helical" evidence="2">
    <location>
        <begin position="12"/>
        <end position="33"/>
    </location>
</feature>
<feature type="compositionally biased region" description="Basic and acidic residues" evidence="1">
    <location>
        <begin position="326"/>
        <end position="342"/>
    </location>
</feature>
<dbReference type="PANTHER" id="PTHR40465">
    <property type="entry name" value="CHROMOSOME 1, WHOLE GENOME SHOTGUN SEQUENCE"/>
    <property type="match status" value="1"/>
</dbReference>
<feature type="transmembrane region" description="Helical" evidence="2">
    <location>
        <begin position="121"/>
        <end position="143"/>
    </location>
</feature>
<feature type="transmembrane region" description="Helical" evidence="2">
    <location>
        <begin position="155"/>
        <end position="181"/>
    </location>
</feature>
<evidence type="ECO:0000256" key="2">
    <source>
        <dbReference type="SAM" id="Phobius"/>
    </source>
</evidence>
<feature type="compositionally biased region" description="Polar residues" evidence="1">
    <location>
        <begin position="253"/>
        <end position="269"/>
    </location>
</feature>
<keyword evidence="2" id="KW-0812">Transmembrane</keyword>
<feature type="region of interest" description="Disordered" evidence="1">
    <location>
        <begin position="252"/>
        <end position="307"/>
    </location>
</feature>
<feature type="compositionally biased region" description="Polar residues" evidence="1">
    <location>
        <begin position="295"/>
        <end position="304"/>
    </location>
</feature>
<proteinExistence type="predicted"/>
<feature type="region of interest" description="Disordered" evidence="1">
    <location>
        <begin position="326"/>
        <end position="349"/>
    </location>
</feature>
<evidence type="ECO:0000256" key="1">
    <source>
        <dbReference type="SAM" id="MobiDB-lite"/>
    </source>
</evidence>
<keyword evidence="2" id="KW-0472">Membrane</keyword>
<sequence length="349" mass="38321">MAPPYILLTGPLLVGGFLSYFFLGAFFIQLFTYITEFARNDKKPFLGLVALVAFLEGLQLIFQTHTVYTMLALNYGSDPDTLTNPPWSASSLPTLNGVVALCVQLFFAWRVKLLGKNVPSLCASVLIVLLALAQCGSSVAVTVQFNQLGQTLHNLIIVWLGSTVACDVLMTVSLIVVATSVPLPSRHRRTIWIGLLHTQSRTVALPPSVPALNLIFYLVYPKNYLHICMELIVGRVYANVLMATLNRRDRRTVTGQSAHKTTSNLSMNQGAMPLSSFRPGQHNHNTADRDGKNHGLQTGRSFRVSQAPHPDLYPVVSITTEVHVDKDSSADGESFHQDEKSHVIVSPTP</sequence>